<dbReference type="InterPro" id="IPR019644">
    <property type="entry name" value="DUF2508"/>
</dbReference>
<dbReference type="OrthoDB" id="2166610at2"/>
<dbReference type="PATRIC" id="fig|35841.6.peg.1466"/>
<dbReference type="RefSeq" id="WP_034766783.1">
    <property type="nucleotide sequence ID" value="NZ_CCRF01000001.1"/>
</dbReference>
<dbReference type="STRING" id="35841.B4167_0070"/>
<accession>A0A090IPD8</accession>
<name>A0A090IPD8_9BACI</name>
<sequence length="75" mass="9382">MLFKRKGSLKREYDNKLLFQIEELKQKWKNEKSLYDKSFDMNDDFKHQVELTELKYLYLFREAKARQLKIFDKNK</sequence>
<reference evidence="2 3" key="2">
    <citation type="submission" date="2015-01" db="EMBL/GenBank/DDBJ databases">
        <title>Draft Genome Sequences of Four Bacillus thermoamylovorans Strains, Isolated From Food Products.</title>
        <authorList>
            <person name="Krawcyk A.O."/>
            <person name="Berendsen E.M."/>
            <person name="Eijlander R.T."/>
            <person name="de Jong A."/>
            <person name="Wells-Bennik M."/>
            <person name="Kuipers O.P."/>
        </authorList>
    </citation>
    <scope>NUCLEOTIDE SEQUENCE [LARGE SCALE GENOMIC DNA]</scope>
    <source>
        <strain evidence="2 3">B4167</strain>
    </source>
</reference>
<keyword evidence="4" id="KW-1185">Reference proteome</keyword>
<dbReference type="EMBL" id="JXLU01000029">
    <property type="protein sequence ID" value="KIO73650.1"/>
    <property type="molecule type" value="Genomic_DNA"/>
</dbReference>
<evidence type="ECO:0000313" key="2">
    <source>
        <dbReference type="EMBL" id="KIO73650.1"/>
    </source>
</evidence>
<dbReference type="AlphaFoldDB" id="A0A090IPD8"/>
<evidence type="ECO:0000313" key="4">
    <source>
        <dbReference type="Proteomes" id="UP000040576"/>
    </source>
</evidence>
<dbReference type="Pfam" id="PF10704">
    <property type="entry name" value="DUF2508"/>
    <property type="match status" value="1"/>
</dbReference>
<evidence type="ECO:0000313" key="1">
    <source>
        <dbReference type="EMBL" id="CED99896.1"/>
    </source>
</evidence>
<dbReference type="Proteomes" id="UP000040576">
    <property type="component" value="Unassembled WGS sequence"/>
</dbReference>
<dbReference type="Proteomes" id="UP000032076">
    <property type="component" value="Unassembled WGS sequence"/>
</dbReference>
<evidence type="ECO:0000313" key="3">
    <source>
        <dbReference type="Proteomes" id="UP000032076"/>
    </source>
</evidence>
<dbReference type="GeneID" id="92959183"/>
<dbReference type="KEGG" id="bthv:CQJ30_00140"/>
<dbReference type="EMBL" id="CCRF01000001">
    <property type="protein sequence ID" value="CED99896.1"/>
    <property type="molecule type" value="Genomic_DNA"/>
</dbReference>
<protein>
    <submittedName>
        <fullName evidence="1">Uncharacterized protein</fullName>
    </submittedName>
</protein>
<proteinExistence type="predicted"/>
<gene>
    <name evidence="2" type="ORF">B4167_0070</name>
    <name evidence="1" type="ORF">BT1A1_0022</name>
</gene>
<reference evidence="1 4" key="1">
    <citation type="submission" date="2014-07" db="EMBL/GenBank/DDBJ databases">
        <authorList>
            <person name="Wibberg Daniel"/>
        </authorList>
    </citation>
    <scope>NUCLEOTIDE SEQUENCE [LARGE SCALE GENOMIC DNA]</scope>
</reference>
<organism evidence="1 4">
    <name type="scientific">Caldibacillus thermoamylovorans</name>
    <dbReference type="NCBI Taxonomy" id="35841"/>
    <lineage>
        <taxon>Bacteria</taxon>
        <taxon>Bacillati</taxon>
        <taxon>Bacillota</taxon>
        <taxon>Bacilli</taxon>
        <taxon>Bacillales</taxon>
        <taxon>Bacillaceae</taxon>
        <taxon>Caldibacillus</taxon>
    </lineage>
</organism>